<proteinExistence type="predicted"/>
<dbReference type="EMBL" id="JAIPUX010000439">
    <property type="protein sequence ID" value="KAH0630393.1"/>
    <property type="molecule type" value="Genomic_DNA"/>
</dbReference>
<feature type="compositionally biased region" description="Polar residues" evidence="1">
    <location>
        <begin position="1"/>
        <end position="16"/>
    </location>
</feature>
<accession>A0ABQ7TL48</accession>
<dbReference type="Proteomes" id="UP000826234">
    <property type="component" value="Unassembled WGS sequence"/>
</dbReference>
<sequence>MAQKCSYSRFENSATVSEDPERRGNDLKDIPGLPKKPHESENCSLDSSTINQPDHPAPALPRQMGDAVHPPEEPLHSRVDLKTPAAPNLPEKTENCGAFAVVNSHLSCKSDYHGDSFPLQQNKRWYNLTRNSWEVKPLCMLAGPYEAKWIHHKYLYSNTRPW</sequence>
<feature type="compositionally biased region" description="Polar residues" evidence="1">
    <location>
        <begin position="42"/>
        <end position="52"/>
    </location>
</feature>
<comment type="caution">
    <text evidence="2">The sequence shown here is derived from an EMBL/GenBank/DDBJ whole genome shotgun (WGS) entry which is preliminary data.</text>
</comment>
<feature type="region of interest" description="Disordered" evidence="1">
    <location>
        <begin position="1"/>
        <end position="78"/>
    </location>
</feature>
<protein>
    <submittedName>
        <fullName evidence="2">Uncharacterized protein</fullName>
    </submittedName>
</protein>
<gene>
    <name evidence="2" type="ORF">JD844_013389</name>
</gene>
<feature type="compositionally biased region" description="Basic and acidic residues" evidence="1">
    <location>
        <begin position="69"/>
        <end position="78"/>
    </location>
</feature>
<evidence type="ECO:0000313" key="2">
    <source>
        <dbReference type="EMBL" id="KAH0630393.1"/>
    </source>
</evidence>
<evidence type="ECO:0000313" key="3">
    <source>
        <dbReference type="Proteomes" id="UP000826234"/>
    </source>
</evidence>
<evidence type="ECO:0000256" key="1">
    <source>
        <dbReference type="SAM" id="MobiDB-lite"/>
    </source>
</evidence>
<name>A0ABQ7TL48_PHRPL</name>
<organism evidence="2 3">
    <name type="scientific">Phrynosoma platyrhinos</name>
    <name type="common">Desert horned lizard</name>
    <dbReference type="NCBI Taxonomy" id="52577"/>
    <lineage>
        <taxon>Eukaryota</taxon>
        <taxon>Metazoa</taxon>
        <taxon>Chordata</taxon>
        <taxon>Craniata</taxon>
        <taxon>Vertebrata</taxon>
        <taxon>Euteleostomi</taxon>
        <taxon>Lepidosauria</taxon>
        <taxon>Squamata</taxon>
        <taxon>Bifurcata</taxon>
        <taxon>Unidentata</taxon>
        <taxon>Episquamata</taxon>
        <taxon>Toxicofera</taxon>
        <taxon>Iguania</taxon>
        <taxon>Phrynosomatidae</taxon>
        <taxon>Phrynosomatinae</taxon>
        <taxon>Phrynosoma</taxon>
    </lineage>
</organism>
<feature type="compositionally biased region" description="Basic and acidic residues" evidence="1">
    <location>
        <begin position="19"/>
        <end position="29"/>
    </location>
</feature>
<reference evidence="2 3" key="1">
    <citation type="journal article" date="2022" name="Gigascience">
        <title>A chromosome-level genome assembly and annotation of the desert horned lizard, Phrynosoma platyrhinos, provides insight into chromosomal rearrangements among reptiles.</title>
        <authorList>
            <person name="Koochekian N."/>
            <person name="Ascanio A."/>
            <person name="Farleigh K."/>
            <person name="Card D.C."/>
            <person name="Schield D.R."/>
            <person name="Castoe T.A."/>
            <person name="Jezkova T."/>
        </authorList>
    </citation>
    <scope>NUCLEOTIDE SEQUENCE [LARGE SCALE GENOMIC DNA]</scope>
    <source>
        <strain evidence="2">NK-2021</strain>
    </source>
</reference>
<keyword evidence="3" id="KW-1185">Reference proteome</keyword>